<proteinExistence type="predicted"/>
<keyword evidence="3 7" id="KW-0812">Transmembrane</keyword>
<dbReference type="STRING" id="453582.SAMN05421580_10841"/>
<dbReference type="GO" id="GO:0005886">
    <property type="term" value="C:plasma membrane"/>
    <property type="evidence" value="ECO:0007669"/>
    <property type="project" value="UniProtKB-SubCell"/>
</dbReference>
<feature type="transmembrane region" description="Helical" evidence="7">
    <location>
        <begin position="426"/>
        <end position="449"/>
    </location>
</feature>
<feature type="transmembrane region" description="Helical" evidence="7">
    <location>
        <begin position="97"/>
        <end position="114"/>
    </location>
</feature>
<keyword evidence="2" id="KW-1003">Cell membrane</keyword>
<gene>
    <name evidence="10" type="ORF">SAMN05421580_10841</name>
</gene>
<feature type="transmembrane region" description="Helical" evidence="7">
    <location>
        <begin position="469"/>
        <end position="491"/>
    </location>
</feature>
<evidence type="ECO:0000256" key="2">
    <source>
        <dbReference type="ARBA" id="ARBA00022475"/>
    </source>
</evidence>
<evidence type="ECO:0000259" key="9">
    <source>
        <dbReference type="Pfam" id="PF13567"/>
    </source>
</evidence>
<dbReference type="InterPro" id="IPR025405">
    <property type="entry name" value="DUF4131"/>
</dbReference>
<accession>A0A1N7NNQ5</accession>
<dbReference type="InterPro" id="IPR052159">
    <property type="entry name" value="Competence_DNA_uptake"/>
</dbReference>
<keyword evidence="4 7" id="KW-1133">Transmembrane helix</keyword>
<dbReference type="Pfam" id="PF13567">
    <property type="entry name" value="DUF4131"/>
    <property type="match status" value="1"/>
</dbReference>
<evidence type="ECO:0000256" key="6">
    <source>
        <dbReference type="SAM" id="MobiDB-lite"/>
    </source>
</evidence>
<sequence>MARGSAAQPEDLPKRPQRRVVPFFYAVSKACFAGLDDPFGALDRAQINWVLWAPFALGLGIGFYFALPVDPSGPLLWGLGAAGIGALLLWLRGPGYTHLPAVFLLFVALGLLLANHQAHSVAAPVLSSRYYGPVEGRIIRIDRSSRDVLRLTLDQARLLGKPANATPVKLRIALHGPLPRNPLEPGQRVMTTAHLSPPNGPTEPGAWDFRRNAWFAQLGALGYTRSPVLLIAPPKPDDWGLAAHRWRMALSSAMQARIAGQAGAVSAALMTGDRSGITEATNDMMRASNLYHMVSISGLHMGMLAGFVFAAIRHGLALWGWGALRLPTKKIAAAVALVAATLYLWISGADIATQRSWIMIAIMLTAVLLDRRALSLQTVALAALVLLALWPDSLLGPGFQMSFAATTALILIAKPWPRLQNHIPQLLRPVALLVLTSAVAGLVTAPIAAAHFGRMAHYGILANLLAVPVMGLVVMPAGVLAACLAPFGLAGPALWAMGKGTDWVLWVADWVAGLGGAQTALVAPPGWVLPVLALAAAGLVLGRGILRLLSLGALVVATLGWSLTPRPMLLIAQEGALVGLMTPAGRALSKASPSYTAERWLEADGDTATPEQAAERAGFTGPKGQRQAIWQGRPLVHLSGKGALDALPMACQNAALVVLAAPAPKGFQGDCTVLDTRSLARSGALAFDALGRSHSVAQLAGHRLWTDPPK</sequence>
<evidence type="ECO:0000256" key="1">
    <source>
        <dbReference type="ARBA" id="ARBA00004651"/>
    </source>
</evidence>
<dbReference type="PANTHER" id="PTHR30619">
    <property type="entry name" value="DNA INTERNALIZATION/COMPETENCE PROTEIN COMEC/REC2"/>
    <property type="match status" value="1"/>
</dbReference>
<dbReference type="NCBIfam" id="TIGR00360">
    <property type="entry name" value="ComEC_N-term"/>
    <property type="match status" value="1"/>
</dbReference>
<dbReference type="PANTHER" id="PTHR30619:SF1">
    <property type="entry name" value="RECOMBINATION PROTEIN 2"/>
    <property type="match status" value="1"/>
</dbReference>
<feature type="transmembrane region" description="Helical" evidence="7">
    <location>
        <begin position="74"/>
        <end position="91"/>
    </location>
</feature>
<feature type="transmembrane region" description="Helical" evidence="7">
    <location>
        <begin position="290"/>
        <end position="311"/>
    </location>
</feature>
<dbReference type="RefSeq" id="WP_245826544.1">
    <property type="nucleotide sequence ID" value="NZ_FTOG01000008.1"/>
</dbReference>
<dbReference type="InterPro" id="IPR004477">
    <property type="entry name" value="ComEC_N"/>
</dbReference>
<dbReference type="AlphaFoldDB" id="A0A1N7NNQ5"/>
<feature type="transmembrane region" description="Helical" evidence="7">
    <location>
        <begin position="331"/>
        <end position="352"/>
    </location>
</feature>
<evidence type="ECO:0000313" key="11">
    <source>
        <dbReference type="Proteomes" id="UP000186221"/>
    </source>
</evidence>
<dbReference type="EMBL" id="FTOG01000008">
    <property type="protein sequence ID" value="SIS99976.1"/>
    <property type="molecule type" value="Genomic_DNA"/>
</dbReference>
<organism evidence="10 11">
    <name type="scientific">Rhodobacter aestuarii</name>
    <dbReference type="NCBI Taxonomy" id="453582"/>
    <lineage>
        <taxon>Bacteria</taxon>
        <taxon>Pseudomonadati</taxon>
        <taxon>Pseudomonadota</taxon>
        <taxon>Alphaproteobacteria</taxon>
        <taxon>Rhodobacterales</taxon>
        <taxon>Rhodobacter group</taxon>
        <taxon>Rhodobacter</taxon>
    </lineage>
</organism>
<evidence type="ECO:0000259" key="8">
    <source>
        <dbReference type="Pfam" id="PF03772"/>
    </source>
</evidence>
<name>A0A1N7NNQ5_9RHOB</name>
<evidence type="ECO:0000256" key="3">
    <source>
        <dbReference type="ARBA" id="ARBA00022692"/>
    </source>
</evidence>
<evidence type="ECO:0000256" key="4">
    <source>
        <dbReference type="ARBA" id="ARBA00022989"/>
    </source>
</evidence>
<reference evidence="11" key="1">
    <citation type="submission" date="2017-01" db="EMBL/GenBank/DDBJ databases">
        <authorList>
            <person name="Varghese N."/>
            <person name="Submissions S."/>
        </authorList>
    </citation>
    <scope>NUCLEOTIDE SEQUENCE [LARGE SCALE GENOMIC DNA]</scope>
    <source>
        <strain evidence="11">DSM 19945</strain>
    </source>
</reference>
<evidence type="ECO:0000313" key="10">
    <source>
        <dbReference type="EMBL" id="SIS99976.1"/>
    </source>
</evidence>
<keyword evidence="11" id="KW-1185">Reference proteome</keyword>
<protein>
    <submittedName>
        <fullName evidence="10">Competence protein ComEC</fullName>
    </submittedName>
</protein>
<dbReference type="Proteomes" id="UP000186221">
    <property type="component" value="Unassembled WGS sequence"/>
</dbReference>
<feature type="region of interest" description="Disordered" evidence="6">
    <location>
        <begin position="603"/>
        <end position="623"/>
    </location>
</feature>
<feature type="transmembrane region" description="Helical" evidence="7">
    <location>
        <begin position="49"/>
        <end position="67"/>
    </location>
</feature>
<feature type="domain" description="DUF4131" evidence="9">
    <location>
        <begin position="74"/>
        <end position="227"/>
    </location>
</feature>
<dbReference type="Pfam" id="PF03772">
    <property type="entry name" value="Competence"/>
    <property type="match status" value="1"/>
</dbReference>
<feature type="transmembrane region" description="Helical" evidence="7">
    <location>
        <begin position="373"/>
        <end position="391"/>
    </location>
</feature>
<evidence type="ECO:0000256" key="5">
    <source>
        <dbReference type="ARBA" id="ARBA00023136"/>
    </source>
</evidence>
<evidence type="ECO:0000256" key="7">
    <source>
        <dbReference type="SAM" id="Phobius"/>
    </source>
</evidence>
<keyword evidence="5 7" id="KW-0472">Membrane</keyword>
<comment type="subcellular location">
    <subcellularLocation>
        <location evidence="1">Cell membrane</location>
        <topology evidence="1">Multi-pass membrane protein</topology>
    </subcellularLocation>
</comment>
<feature type="domain" description="ComEC/Rec2-related protein" evidence="8">
    <location>
        <begin position="269"/>
        <end position="541"/>
    </location>
</feature>
<feature type="transmembrane region" description="Helical" evidence="7">
    <location>
        <begin position="527"/>
        <end position="546"/>
    </location>
</feature>